<dbReference type="PANTHER" id="PTHR21310">
    <property type="entry name" value="AMINOGLYCOSIDE PHOSPHOTRANSFERASE-RELATED-RELATED"/>
    <property type="match status" value="1"/>
</dbReference>
<dbReference type="InterPro" id="IPR002575">
    <property type="entry name" value="Aminoglycoside_PTrfase"/>
</dbReference>
<dbReference type="InterPro" id="IPR011009">
    <property type="entry name" value="Kinase-like_dom_sf"/>
</dbReference>
<dbReference type="CDD" id="cd05120">
    <property type="entry name" value="APH_ChoK_like"/>
    <property type="match status" value="1"/>
</dbReference>
<feature type="domain" description="Aminoglycoside phosphotransferase" evidence="1">
    <location>
        <begin position="322"/>
        <end position="516"/>
    </location>
</feature>
<dbReference type="EMBL" id="PQXL01000030">
    <property type="protein sequence ID" value="THV54277.1"/>
    <property type="molecule type" value="Genomic_DNA"/>
</dbReference>
<reference evidence="2 3" key="1">
    <citation type="submission" date="2017-12" db="EMBL/GenBank/DDBJ databases">
        <title>Comparative genomics of Botrytis spp.</title>
        <authorList>
            <person name="Valero-Jimenez C.A."/>
            <person name="Tapia P."/>
            <person name="Veloso J."/>
            <person name="Silva-Moreno E."/>
            <person name="Staats M."/>
            <person name="Valdes J.H."/>
            <person name="Van Kan J.A.L."/>
        </authorList>
    </citation>
    <scope>NUCLEOTIDE SEQUENCE [LARGE SCALE GENOMIC DNA]</scope>
    <source>
        <strain evidence="2 3">MUCL435</strain>
    </source>
</reference>
<dbReference type="InterPro" id="IPR051678">
    <property type="entry name" value="AGP_Transferase"/>
</dbReference>
<dbReference type="PANTHER" id="PTHR21310:SF58">
    <property type="entry name" value="AMINOGLYCOSIDE PHOSPHOTRANSFERASE DOMAIN-CONTAINING PROTEIN"/>
    <property type="match status" value="1"/>
</dbReference>
<sequence length="562" mass="64197">MEYLLNFIATSGLTRHDREILSCFIKDASEPERACQYIHEHRGDGELVKLENIVSLWKQVVIKVLQPTLSSDRVTSALFTREDYKCRITRQPSQYLGEKLEAVSIVSPRLFHGVLDANENAMLLAFLGPDVLESLQELLNRIYNNETKDEEHPELQNMFLASRSMKEAFHKAHYAFFPYLKLCWKPKDLQGDPKAPNSVDYGILPRQREPACRDKITSHYITFATPSTSLPLPHPLLLGIHSRLSKSRSWMDLAEQRARAHSNRNIIYSRICQWIRSAFTHLVKLFPYLASERLRIHCYRTISRLSSNLYAPQGIVQRVPGGMIVKRGPRVSSNETSALQLIAHNPFLPAPQPLDFVTDSKDGHSYLIMSHIPGQSFRSVCDLMTDSDLSNFTHDLRTILTEMRKIHNPHGEARICGAKGNTPCHDFRLGDPCGPFPTLDSFHQHLRTNAYVPSLPSPSRPTTNLDAPTQKCLLVHATSRSIFFTHGDLNLNNILINPSSFRISGLVDWECAGFYPDYWEKTKSLYSMPGDAFWKSLLQRVIPGLEDEVETEMWLWDRSDPF</sequence>
<dbReference type="Proteomes" id="UP000308671">
    <property type="component" value="Unassembled WGS sequence"/>
</dbReference>
<gene>
    <name evidence="2" type="ORF">BGAL_0030g00090</name>
</gene>
<evidence type="ECO:0000313" key="2">
    <source>
        <dbReference type="EMBL" id="THV54277.1"/>
    </source>
</evidence>
<comment type="caution">
    <text evidence="2">The sequence shown here is derived from an EMBL/GenBank/DDBJ whole genome shotgun (WGS) entry which is preliminary data.</text>
</comment>
<evidence type="ECO:0000259" key="1">
    <source>
        <dbReference type="Pfam" id="PF01636"/>
    </source>
</evidence>
<dbReference type="OrthoDB" id="8300194at2759"/>
<dbReference type="SUPFAM" id="SSF56112">
    <property type="entry name" value="Protein kinase-like (PK-like)"/>
    <property type="match status" value="1"/>
</dbReference>
<dbReference type="AlphaFoldDB" id="A0A4S8R894"/>
<name>A0A4S8R894_9HELO</name>
<accession>A0A4S8R894</accession>
<evidence type="ECO:0000313" key="3">
    <source>
        <dbReference type="Proteomes" id="UP000308671"/>
    </source>
</evidence>
<dbReference type="Pfam" id="PF01636">
    <property type="entry name" value="APH"/>
    <property type="match status" value="1"/>
</dbReference>
<dbReference type="Gene3D" id="3.90.1200.10">
    <property type="match status" value="1"/>
</dbReference>
<keyword evidence="3" id="KW-1185">Reference proteome</keyword>
<protein>
    <recommendedName>
        <fullName evidence="1">Aminoglycoside phosphotransferase domain-containing protein</fullName>
    </recommendedName>
</protein>
<proteinExistence type="predicted"/>
<organism evidence="2 3">
    <name type="scientific">Botrytis galanthina</name>
    <dbReference type="NCBI Taxonomy" id="278940"/>
    <lineage>
        <taxon>Eukaryota</taxon>
        <taxon>Fungi</taxon>
        <taxon>Dikarya</taxon>
        <taxon>Ascomycota</taxon>
        <taxon>Pezizomycotina</taxon>
        <taxon>Leotiomycetes</taxon>
        <taxon>Helotiales</taxon>
        <taxon>Sclerotiniaceae</taxon>
        <taxon>Botrytis</taxon>
    </lineage>
</organism>